<evidence type="ECO:0000256" key="5">
    <source>
        <dbReference type="ARBA" id="ARBA00023004"/>
    </source>
</evidence>
<evidence type="ECO:0000256" key="2">
    <source>
        <dbReference type="ARBA" id="ARBA00022485"/>
    </source>
</evidence>
<dbReference type="InterPro" id="IPR010722">
    <property type="entry name" value="BATS_dom"/>
</dbReference>
<keyword evidence="9" id="KW-1185">Reference proteome</keyword>
<dbReference type="InterPro" id="IPR013785">
    <property type="entry name" value="Aldolase_TIM"/>
</dbReference>
<keyword evidence="3" id="KW-0949">S-adenosyl-L-methionine</keyword>
<comment type="caution">
    <text evidence="8">The sequence shown here is derived from an EMBL/GenBank/DDBJ whole genome shotgun (WGS) entry which is preliminary data.</text>
</comment>
<keyword evidence="6" id="KW-0411">Iron-sulfur</keyword>
<evidence type="ECO:0000256" key="4">
    <source>
        <dbReference type="ARBA" id="ARBA00022723"/>
    </source>
</evidence>
<evidence type="ECO:0000313" key="8">
    <source>
        <dbReference type="EMBL" id="PKZ17287.1"/>
    </source>
</evidence>
<dbReference type="SFLD" id="SFLDG01060">
    <property type="entry name" value="BATS_domain_containing"/>
    <property type="match status" value="1"/>
</dbReference>
<dbReference type="InterPro" id="IPR007197">
    <property type="entry name" value="rSAM"/>
</dbReference>
<keyword evidence="2" id="KW-0004">4Fe-4S</keyword>
<gene>
    <name evidence="8" type="ORF">CYJ34_00845</name>
</gene>
<dbReference type="Gene3D" id="3.20.20.70">
    <property type="entry name" value="Aldolase class I"/>
    <property type="match status" value="1"/>
</dbReference>
<protein>
    <submittedName>
        <fullName evidence="8">2-iminoacetate synthase ThiH</fullName>
    </submittedName>
</protein>
<feature type="domain" description="Radical SAM core" evidence="7">
    <location>
        <begin position="85"/>
        <end position="312"/>
    </location>
</feature>
<keyword evidence="4" id="KW-0479">Metal-binding</keyword>
<dbReference type="PROSITE" id="PS51918">
    <property type="entry name" value="RADICAL_SAM"/>
    <property type="match status" value="1"/>
</dbReference>
<dbReference type="InterPro" id="IPR012726">
    <property type="entry name" value="ThiH"/>
</dbReference>
<dbReference type="EMBL" id="PKGS01000001">
    <property type="protein sequence ID" value="PKZ17287.1"/>
    <property type="molecule type" value="Genomic_DNA"/>
</dbReference>
<evidence type="ECO:0000259" key="7">
    <source>
        <dbReference type="PROSITE" id="PS51918"/>
    </source>
</evidence>
<dbReference type="GO" id="GO:0003824">
    <property type="term" value="F:catalytic activity"/>
    <property type="evidence" value="ECO:0007669"/>
    <property type="project" value="InterPro"/>
</dbReference>
<dbReference type="GO" id="GO:0005506">
    <property type="term" value="F:iron ion binding"/>
    <property type="evidence" value="ECO:0007669"/>
    <property type="project" value="InterPro"/>
</dbReference>
<dbReference type="SFLD" id="SFLDF00301">
    <property type="entry name" value="2-iminoacetate_synthase_(ThiH)"/>
    <property type="match status" value="1"/>
</dbReference>
<dbReference type="SFLD" id="SFLDS00029">
    <property type="entry name" value="Radical_SAM"/>
    <property type="match status" value="1"/>
</dbReference>
<dbReference type="Proteomes" id="UP000234335">
    <property type="component" value="Unassembled WGS sequence"/>
</dbReference>
<dbReference type="SMART" id="SM00876">
    <property type="entry name" value="BATS"/>
    <property type="match status" value="1"/>
</dbReference>
<keyword evidence="5" id="KW-0408">Iron</keyword>
<dbReference type="SFLD" id="SFLDG01081">
    <property type="entry name" value="cleavage_of_the_Ca-Cb_bond_in"/>
    <property type="match status" value="1"/>
</dbReference>
<evidence type="ECO:0000313" key="9">
    <source>
        <dbReference type="Proteomes" id="UP000234335"/>
    </source>
</evidence>
<dbReference type="AlphaFoldDB" id="A0A2I1MAZ6"/>
<dbReference type="Pfam" id="PF04055">
    <property type="entry name" value="Radical_SAM"/>
    <property type="match status" value="1"/>
</dbReference>
<evidence type="ECO:0000256" key="1">
    <source>
        <dbReference type="ARBA" id="ARBA00001966"/>
    </source>
</evidence>
<accession>A0A2I1MAZ6</accession>
<evidence type="ECO:0000256" key="6">
    <source>
        <dbReference type="ARBA" id="ARBA00023014"/>
    </source>
</evidence>
<dbReference type="PANTHER" id="PTHR43583">
    <property type="entry name" value="2-IMINOACETATE SYNTHASE"/>
    <property type="match status" value="1"/>
</dbReference>
<dbReference type="InterPro" id="IPR058240">
    <property type="entry name" value="rSAM_sf"/>
</dbReference>
<dbReference type="GO" id="GO:0009228">
    <property type="term" value="P:thiamine biosynthetic process"/>
    <property type="evidence" value="ECO:0007669"/>
    <property type="project" value="InterPro"/>
</dbReference>
<dbReference type="GO" id="GO:0051539">
    <property type="term" value="F:4 iron, 4 sulfur cluster binding"/>
    <property type="evidence" value="ECO:0007669"/>
    <property type="project" value="UniProtKB-KW"/>
</dbReference>
<dbReference type="InterPro" id="IPR034428">
    <property type="entry name" value="ThiH/NoCL/HydG-like"/>
</dbReference>
<dbReference type="Pfam" id="PF06968">
    <property type="entry name" value="BATS"/>
    <property type="match status" value="1"/>
</dbReference>
<reference evidence="8 9" key="1">
    <citation type="submission" date="2017-12" db="EMBL/GenBank/DDBJ databases">
        <title>Phylogenetic diversity of female urinary microbiome.</title>
        <authorList>
            <person name="Thomas-White K."/>
            <person name="Wolfe A.J."/>
        </authorList>
    </citation>
    <scope>NUCLEOTIDE SEQUENCE [LARGE SCALE GENOMIC DNA]</scope>
    <source>
        <strain evidence="8 9">UMB0119</strain>
    </source>
</reference>
<dbReference type="PANTHER" id="PTHR43583:SF1">
    <property type="entry name" value="2-IMINOACETATE SYNTHASE"/>
    <property type="match status" value="1"/>
</dbReference>
<dbReference type="SUPFAM" id="SSF102114">
    <property type="entry name" value="Radical SAM enzymes"/>
    <property type="match status" value="1"/>
</dbReference>
<dbReference type="NCBIfam" id="TIGR02351">
    <property type="entry name" value="thiH"/>
    <property type="match status" value="1"/>
</dbReference>
<comment type="cofactor">
    <cofactor evidence="1">
        <name>[4Fe-4S] cluster</name>
        <dbReference type="ChEBI" id="CHEBI:49883"/>
    </cofactor>
</comment>
<sequence length="389" mass="44254">MINMNIKSVEDYFPGMDIIDSDIEERIETIYNEVKNTEVDKASISASLQAESISYQDFYNILKIDPNEYLEIMAEKAYDKRIRYFGNNVSLFSPIYIANYCENSCKYCGFRAQSDIKRAKLTYEEIEAEMKALAATGIEDVLILTGESEKFSSIEYIAKSCEIAKKYFRVVGIEIYPTNVADYEKLREAGADFVTVFQESYNKKYYDFYHPAGHKRSFSYRINTQERALMGGMRGVGFGTLFGLGDPIEEAFKLGVHASLIQKKYPQAEIAISLPRIRPTHGADETLIFENIVDDKKFFQILLAIRIFLPYASITLSTRESRDFRNLAVKYAATKVSASVDTSIGHRAKKSENGGDSQFEIDDKRSTDDVVSDLKEIGMTSIYSDYIDL</sequence>
<proteinExistence type="predicted"/>
<name>A0A2I1MAZ6_9FIRM</name>
<organism evidence="8 9">
    <name type="scientific">Anaerococcus octavius</name>
    <dbReference type="NCBI Taxonomy" id="54007"/>
    <lineage>
        <taxon>Bacteria</taxon>
        <taxon>Bacillati</taxon>
        <taxon>Bacillota</taxon>
        <taxon>Tissierellia</taxon>
        <taxon>Tissierellales</taxon>
        <taxon>Peptoniphilaceae</taxon>
        <taxon>Anaerococcus</taxon>
    </lineage>
</organism>
<evidence type="ECO:0000256" key="3">
    <source>
        <dbReference type="ARBA" id="ARBA00022691"/>
    </source>
</evidence>